<dbReference type="EMBL" id="MTYH01000013">
    <property type="protein sequence ID" value="PNP47460.1"/>
    <property type="molecule type" value="Genomic_DNA"/>
</dbReference>
<dbReference type="SUPFAM" id="SSF55620">
    <property type="entry name" value="Tetrahydrobiopterin biosynthesis enzymes-like"/>
    <property type="match status" value="1"/>
</dbReference>
<evidence type="ECO:0000259" key="2">
    <source>
        <dbReference type="SMART" id="SM00905"/>
    </source>
</evidence>
<evidence type="ECO:0000313" key="6">
    <source>
        <dbReference type="Proteomes" id="UP000236546"/>
    </source>
</evidence>
<accession>A0A2K0TPL7</accession>
<dbReference type="SMART" id="SM00905">
    <property type="entry name" value="FolB"/>
    <property type="match status" value="1"/>
</dbReference>
<dbReference type="InterPro" id="IPR006157">
    <property type="entry name" value="FolB_dom"/>
</dbReference>
<gene>
    <name evidence="4" type="ORF">TGAM01_v203254</name>
    <name evidence="3" type="ORF">TGAMA5MH_01281</name>
</gene>
<dbReference type="Pfam" id="PF02152">
    <property type="entry name" value="FolB"/>
    <property type="match status" value="1"/>
</dbReference>
<name>A0A2K0TPL7_9HYPO</name>
<dbReference type="AlphaFoldDB" id="A0A2K0TPL7"/>
<organism evidence="3 6">
    <name type="scientific">Trichoderma gamsii</name>
    <dbReference type="NCBI Taxonomy" id="398673"/>
    <lineage>
        <taxon>Eukaryota</taxon>
        <taxon>Fungi</taxon>
        <taxon>Dikarya</taxon>
        <taxon>Ascomycota</taxon>
        <taxon>Pezizomycotina</taxon>
        <taxon>Sordariomycetes</taxon>
        <taxon>Hypocreomycetidae</taxon>
        <taxon>Hypocreales</taxon>
        <taxon>Hypocreaceae</taxon>
        <taxon>Trichoderma</taxon>
    </lineage>
</organism>
<evidence type="ECO:0000313" key="3">
    <source>
        <dbReference type="EMBL" id="PNP47460.1"/>
    </source>
</evidence>
<dbReference type="Gene3D" id="3.30.1130.10">
    <property type="match status" value="2"/>
</dbReference>
<reference evidence="3 6" key="2">
    <citation type="submission" date="2017-02" db="EMBL/GenBank/DDBJ databases">
        <title>Genomes of Trichoderma spp. with biocontrol activity.</title>
        <authorList>
            <person name="Gardiner D."/>
            <person name="Kazan K."/>
            <person name="Vos C."/>
            <person name="Harvey P."/>
        </authorList>
    </citation>
    <scope>NUCLEOTIDE SEQUENCE [LARGE SCALE GENOMIC DNA]</scope>
    <source>
        <strain evidence="3 6">A5MH</strain>
    </source>
</reference>
<dbReference type="RefSeq" id="XP_024406144.1">
    <property type="nucleotide sequence ID" value="XM_024549166.1"/>
</dbReference>
<evidence type="ECO:0000313" key="5">
    <source>
        <dbReference type="Proteomes" id="UP000054821"/>
    </source>
</evidence>
<dbReference type="STRING" id="398673.A0A2K0TPL7"/>
<keyword evidence="5" id="KW-1185">Reference proteome</keyword>
<dbReference type="Proteomes" id="UP000236546">
    <property type="component" value="Unassembled WGS sequence"/>
</dbReference>
<evidence type="ECO:0000313" key="4">
    <source>
        <dbReference type="EMBL" id="PON28117.1"/>
    </source>
</evidence>
<dbReference type="GeneID" id="29984071"/>
<proteinExistence type="predicted"/>
<protein>
    <recommendedName>
        <fullName evidence="2">Dihydroneopterin aldolase/epimerase domain-containing protein</fullName>
    </recommendedName>
</protein>
<reference evidence="4" key="3">
    <citation type="submission" date="2017-08" db="EMBL/GenBank/DDBJ databases">
        <title>Trichoderma gamsii strain T6085, whole genome shotgun sequencing project.</title>
        <authorList>
            <person name="Baroncelli R."/>
        </authorList>
    </citation>
    <scope>NUCLEOTIDE SEQUENCE</scope>
    <source>
        <strain evidence="4">T6085</strain>
    </source>
</reference>
<dbReference type="GO" id="GO:0046656">
    <property type="term" value="P:folic acid biosynthetic process"/>
    <property type="evidence" value="ECO:0007669"/>
    <property type="project" value="UniProtKB-KW"/>
</dbReference>
<feature type="domain" description="Dihydroneopterin aldolase/epimerase" evidence="2">
    <location>
        <begin position="196"/>
        <end position="307"/>
    </location>
</feature>
<dbReference type="InterPro" id="IPR043133">
    <property type="entry name" value="GTP-CH-I_C/QueF"/>
</dbReference>
<evidence type="ECO:0000256" key="1">
    <source>
        <dbReference type="ARBA" id="ARBA00022909"/>
    </source>
</evidence>
<comment type="caution">
    <text evidence="3">The sequence shown here is derived from an EMBL/GenBank/DDBJ whole genome shotgun (WGS) entry which is preliminary data.</text>
</comment>
<reference evidence="4 5" key="1">
    <citation type="journal article" date="2016" name="Genome Announc.">
        <title>Draft Whole-Genome Sequence of Trichoderma gamsii T6085, a Promising Biocontrol Agent of Fusarium Head Blight on Wheat.</title>
        <authorList>
            <person name="Baroncelli R."/>
            <person name="Zapparata A."/>
            <person name="Piaggeschi G."/>
            <person name="Sarrocco S."/>
            <person name="Vannacci G."/>
        </authorList>
    </citation>
    <scope>NUCLEOTIDE SEQUENCE [LARGE SCALE GENOMIC DNA]</scope>
    <source>
        <strain evidence="4 5">T6085</strain>
    </source>
</reference>
<sequence>MADLEPNWRVRFLAGQPPAKVRVRNLQTSIEGPSDAWNRKGKQQPISVSASVMLKEAFDTSASADKVANDTVHYGLLSKAILASLEGKGPQHLANKEKSGDAASTNRFSSLRDVVNTIWEDLTNQDANGKSKAADDDDEADEQQVKSFLKVSTIRCFELTAHLPKASLLGGGVSLTRIALFGRDGESRPQPRGMSLKIHDLRVPTLIGVNGNERKAKQVVAATIEIDKFNIDEDVFTMIEAETVEVMSQSSFETLEALANTLAFRLASYLHSSQAGSMNRKGWPIKIALEKPIAVVLADAACVQLSVISSEVLGGI</sequence>
<dbReference type="OrthoDB" id="5425486at2759"/>
<dbReference type="EMBL" id="JPDN02000008">
    <property type="protein sequence ID" value="PON28117.1"/>
    <property type="molecule type" value="Genomic_DNA"/>
</dbReference>
<dbReference type="Proteomes" id="UP000054821">
    <property type="component" value="Unassembled WGS sequence"/>
</dbReference>
<keyword evidence="1" id="KW-0289">Folate biosynthesis</keyword>
<dbReference type="GO" id="GO:0004150">
    <property type="term" value="F:dihydroneopterin aldolase activity"/>
    <property type="evidence" value="ECO:0007669"/>
    <property type="project" value="InterPro"/>
</dbReference>